<evidence type="ECO:0000313" key="2">
    <source>
        <dbReference type="Proteomes" id="UP000826195"/>
    </source>
</evidence>
<dbReference type="EMBL" id="JAHXZJ010002982">
    <property type="protein sequence ID" value="KAH0534539.1"/>
    <property type="molecule type" value="Genomic_DNA"/>
</dbReference>
<evidence type="ECO:0000313" key="1">
    <source>
        <dbReference type="EMBL" id="KAH0534539.1"/>
    </source>
</evidence>
<sequence>MLSHLTPNVIWYHPCTVLGEKGETNREHYIHMHELRFGNDNSPTIHCLRAPRLDERIRIPGIGVHGFFGGKLRSKKQPEKHWDEFCGDQGIQNAANDVQFDVYVEPPDIYVPARHS</sequence>
<name>A0AAV7HBM7_COTGL</name>
<dbReference type="AlphaFoldDB" id="A0AAV7HBM7"/>
<dbReference type="Proteomes" id="UP000826195">
    <property type="component" value="Unassembled WGS sequence"/>
</dbReference>
<gene>
    <name evidence="1" type="ORF">KQX54_004988</name>
</gene>
<comment type="caution">
    <text evidence="1">The sequence shown here is derived from an EMBL/GenBank/DDBJ whole genome shotgun (WGS) entry which is preliminary data.</text>
</comment>
<protein>
    <submittedName>
        <fullName evidence="1">Uncharacterized protein</fullName>
    </submittedName>
</protein>
<organism evidence="1 2">
    <name type="scientific">Cotesia glomerata</name>
    <name type="common">Lepidopteran parasitic wasp</name>
    <name type="synonym">Apanteles glomeratus</name>
    <dbReference type="NCBI Taxonomy" id="32391"/>
    <lineage>
        <taxon>Eukaryota</taxon>
        <taxon>Metazoa</taxon>
        <taxon>Ecdysozoa</taxon>
        <taxon>Arthropoda</taxon>
        <taxon>Hexapoda</taxon>
        <taxon>Insecta</taxon>
        <taxon>Pterygota</taxon>
        <taxon>Neoptera</taxon>
        <taxon>Endopterygota</taxon>
        <taxon>Hymenoptera</taxon>
        <taxon>Apocrita</taxon>
        <taxon>Ichneumonoidea</taxon>
        <taxon>Braconidae</taxon>
        <taxon>Microgastrinae</taxon>
        <taxon>Cotesia</taxon>
    </lineage>
</organism>
<accession>A0AAV7HBM7</accession>
<proteinExistence type="predicted"/>
<reference evidence="1 2" key="1">
    <citation type="journal article" date="2021" name="J. Hered.">
        <title>A chromosome-level genome assembly of the parasitoid wasp, Cotesia glomerata (Hymenoptera: Braconidae).</title>
        <authorList>
            <person name="Pinto B.J."/>
            <person name="Weis J.J."/>
            <person name="Gamble T."/>
            <person name="Ode P.J."/>
            <person name="Paul R."/>
            <person name="Zaspel J.M."/>
        </authorList>
    </citation>
    <scope>NUCLEOTIDE SEQUENCE [LARGE SCALE GENOMIC DNA]</scope>
    <source>
        <strain evidence="1">CgM1</strain>
    </source>
</reference>
<keyword evidence="2" id="KW-1185">Reference proteome</keyword>